<dbReference type="OrthoDB" id="16820at2759"/>
<dbReference type="Proteomes" id="UP000019335">
    <property type="component" value="Unassembled WGS sequence"/>
</dbReference>
<protein>
    <submittedName>
        <fullName evidence="1">Uncharacterized protein</fullName>
    </submittedName>
</protein>
<reference evidence="1 2" key="1">
    <citation type="journal article" date="2014" name="Mol. Plant">
        <title>Chromosome Scale Genome Assembly and Transcriptome Profiling of Nannochloropsis gaditana in Nitrogen Depletion.</title>
        <authorList>
            <person name="Corteggiani Carpinelli E."/>
            <person name="Telatin A."/>
            <person name="Vitulo N."/>
            <person name="Forcato C."/>
            <person name="D'Angelo M."/>
            <person name="Schiavon R."/>
            <person name="Vezzi A."/>
            <person name="Giacometti G.M."/>
            <person name="Morosinotto T."/>
            <person name="Valle G."/>
        </authorList>
    </citation>
    <scope>NUCLEOTIDE SEQUENCE [LARGE SCALE GENOMIC DNA]</scope>
    <source>
        <strain evidence="1 2">B-31</strain>
    </source>
</reference>
<dbReference type="EMBL" id="AZIL01002240">
    <property type="protein sequence ID" value="EWM22241.1"/>
    <property type="molecule type" value="Genomic_DNA"/>
</dbReference>
<sequence length="75" mass="8266">MGSDAPAKEQHWKCSPVCGACNTSTCAERGRFRCAKRLERQGRPPARLACRSAVPVLVLAPRQVRCGSRTRKGRK</sequence>
<organism evidence="1 2">
    <name type="scientific">Nannochloropsis gaditana</name>
    <dbReference type="NCBI Taxonomy" id="72520"/>
    <lineage>
        <taxon>Eukaryota</taxon>
        <taxon>Sar</taxon>
        <taxon>Stramenopiles</taxon>
        <taxon>Ochrophyta</taxon>
        <taxon>Eustigmatophyceae</taxon>
        <taxon>Eustigmatales</taxon>
        <taxon>Monodopsidaceae</taxon>
        <taxon>Nannochloropsis</taxon>
    </lineage>
</organism>
<comment type="caution">
    <text evidence="1">The sequence shown here is derived from an EMBL/GenBank/DDBJ whole genome shotgun (WGS) entry which is preliminary data.</text>
</comment>
<name>W7TPA2_9STRA</name>
<evidence type="ECO:0000313" key="1">
    <source>
        <dbReference type="EMBL" id="EWM22241.1"/>
    </source>
</evidence>
<accession>W7TPA2</accession>
<dbReference type="AlphaFoldDB" id="W7TPA2"/>
<keyword evidence="2" id="KW-1185">Reference proteome</keyword>
<proteinExistence type="predicted"/>
<evidence type="ECO:0000313" key="2">
    <source>
        <dbReference type="Proteomes" id="UP000019335"/>
    </source>
</evidence>
<gene>
    <name evidence="1" type="ORF">Naga_100597g4</name>
</gene>